<reference evidence="2 3" key="1">
    <citation type="journal article" date="2021" name="Elife">
        <title>Chloroplast acquisition without the gene transfer in kleptoplastic sea slugs, Plakobranchus ocellatus.</title>
        <authorList>
            <person name="Maeda T."/>
            <person name="Takahashi S."/>
            <person name="Yoshida T."/>
            <person name="Shimamura S."/>
            <person name="Takaki Y."/>
            <person name="Nagai Y."/>
            <person name="Toyoda A."/>
            <person name="Suzuki Y."/>
            <person name="Arimoto A."/>
            <person name="Ishii H."/>
            <person name="Satoh N."/>
            <person name="Nishiyama T."/>
            <person name="Hasebe M."/>
            <person name="Maruyama T."/>
            <person name="Minagawa J."/>
            <person name="Obokata J."/>
            <person name="Shigenobu S."/>
        </authorList>
    </citation>
    <scope>NUCLEOTIDE SEQUENCE [LARGE SCALE GENOMIC DNA]</scope>
</reference>
<accession>A0AAV4F0R3</accession>
<evidence type="ECO:0000313" key="2">
    <source>
        <dbReference type="EMBL" id="GFR66589.1"/>
    </source>
</evidence>
<dbReference type="Proteomes" id="UP000762676">
    <property type="component" value="Unassembled WGS sequence"/>
</dbReference>
<evidence type="ECO:0000256" key="1">
    <source>
        <dbReference type="SAM" id="MobiDB-lite"/>
    </source>
</evidence>
<proteinExistence type="predicted"/>
<feature type="compositionally biased region" description="Basic and acidic residues" evidence="1">
    <location>
        <begin position="70"/>
        <end position="79"/>
    </location>
</feature>
<name>A0AAV4F0R3_9GAST</name>
<sequence>MADASNREKSEQEDTEKHETRNEPLSDEEERFLLSDQWYQPKQIEDEEGEEDGDRSDQAEDSAAGGADPAVRKTSREEVIQSMRRPTIPRGFVHQRVKQASRHLYHIVALFRSYLNDDGLGRFY</sequence>
<protein>
    <submittedName>
        <fullName evidence="2">Uncharacterized protein</fullName>
    </submittedName>
</protein>
<feature type="compositionally biased region" description="Basic and acidic residues" evidence="1">
    <location>
        <begin position="1"/>
        <end position="24"/>
    </location>
</feature>
<organism evidence="2 3">
    <name type="scientific">Elysia marginata</name>
    <dbReference type="NCBI Taxonomy" id="1093978"/>
    <lineage>
        <taxon>Eukaryota</taxon>
        <taxon>Metazoa</taxon>
        <taxon>Spiralia</taxon>
        <taxon>Lophotrochozoa</taxon>
        <taxon>Mollusca</taxon>
        <taxon>Gastropoda</taxon>
        <taxon>Heterobranchia</taxon>
        <taxon>Euthyneura</taxon>
        <taxon>Panpulmonata</taxon>
        <taxon>Sacoglossa</taxon>
        <taxon>Placobranchoidea</taxon>
        <taxon>Plakobranchidae</taxon>
        <taxon>Elysia</taxon>
    </lineage>
</organism>
<keyword evidence="3" id="KW-1185">Reference proteome</keyword>
<evidence type="ECO:0000313" key="3">
    <source>
        <dbReference type="Proteomes" id="UP000762676"/>
    </source>
</evidence>
<dbReference type="EMBL" id="BMAT01007549">
    <property type="protein sequence ID" value="GFR66589.1"/>
    <property type="molecule type" value="Genomic_DNA"/>
</dbReference>
<feature type="region of interest" description="Disordered" evidence="1">
    <location>
        <begin position="1"/>
        <end position="83"/>
    </location>
</feature>
<gene>
    <name evidence="2" type="ORF">ElyMa_003686000</name>
</gene>
<dbReference type="AlphaFoldDB" id="A0AAV4F0R3"/>
<feature type="compositionally biased region" description="Acidic residues" evidence="1">
    <location>
        <begin position="45"/>
        <end position="54"/>
    </location>
</feature>
<comment type="caution">
    <text evidence="2">The sequence shown here is derived from an EMBL/GenBank/DDBJ whole genome shotgun (WGS) entry which is preliminary data.</text>
</comment>